<dbReference type="InterPro" id="IPR016181">
    <property type="entry name" value="Acyl_CoA_acyltransferase"/>
</dbReference>
<name>A0A6G9Y8P7_9NOCA</name>
<dbReference type="KEGG" id="nah:F5544_07655"/>
<protein>
    <submittedName>
        <fullName evidence="2">GNAT family N-acetyltransferase</fullName>
    </submittedName>
</protein>
<evidence type="ECO:0000313" key="2">
    <source>
        <dbReference type="EMBL" id="QIS09433.1"/>
    </source>
</evidence>
<organism evidence="2 3">
    <name type="scientific">Nocardia arthritidis</name>
    <dbReference type="NCBI Taxonomy" id="228602"/>
    <lineage>
        <taxon>Bacteria</taxon>
        <taxon>Bacillati</taxon>
        <taxon>Actinomycetota</taxon>
        <taxon>Actinomycetes</taxon>
        <taxon>Mycobacteriales</taxon>
        <taxon>Nocardiaceae</taxon>
        <taxon>Nocardia</taxon>
    </lineage>
</organism>
<accession>A0A6G9Y8P7</accession>
<reference evidence="2 3" key="1">
    <citation type="journal article" date="2019" name="ACS Chem. Biol.">
        <title>Identification and Mobilization of a Cryptic Antibiotic Biosynthesis Gene Locus from a Human-Pathogenic Nocardia Isolate.</title>
        <authorList>
            <person name="Herisse M."/>
            <person name="Ishida K."/>
            <person name="Porter J.L."/>
            <person name="Howden B."/>
            <person name="Hertweck C."/>
            <person name="Stinear T.P."/>
            <person name="Pidot S.J."/>
        </authorList>
    </citation>
    <scope>NUCLEOTIDE SEQUENCE [LARGE SCALE GENOMIC DNA]</scope>
    <source>
        <strain evidence="2 3">AUSMDU00012717</strain>
    </source>
</reference>
<dbReference type="EMBL" id="CP046172">
    <property type="protein sequence ID" value="QIS09433.1"/>
    <property type="molecule type" value="Genomic_DNA"/>
</dbReference>
<evidence type="ECO:0000259" key="1">
    <source>
        <dbReference type="PROSITE" id="PS51186"/>
    </source>
</evidence>
<dbReference type="RefSeq" id="WP_238847140.1">
    <property type="nucleotide sequence ID" value="NZ_CP046172.1"/>
</dbReference>
<feature type="domain" description="N-acetyltransferase" evidence="1">
    <location>
        <begin position="2"/>
        <end position="145"/>
    </location>
</feature>
<dbReference type="Gene3D" id="3.40.630.30">
    <property type="match status" value="1"/>
</dbReference>
<dbReference type="InterPro" id="IPR000182">
    <property type="entry name" value="GNAT_dom"/>
</dbReference>
<dbReference type="SUPFAM" id="SSF55729">
    <property type="entry name" value="Acyl-CoA N-acyltransferases (Nat)"/>
    <property type="match status" value="1"/>
</dbReference>
<keyword evidence="2" id="KW-0808">Transferase</keyword>
<dbReference type="Proteomes" id="UP000503540">
    <property type="component" value="Chromosome"/>
</dbReference>
<dbReference type="PROSITE" id="PS51186">
    <property type="entry name" value="GNAT"/>
    <property type="match status" value="1"/>
</dbReference>
<gene>
    <name evidence="2" type="ORF">F5544_07655</name>
</gene>
<dbReference type="CDD" id="cd04301">
    <property type="entry name" value="NAT_SF"/>
    <property type="match status" value="1"/>
</dbReference>
<sequence length="145" mass="16230">MTEIRELPEGQTKLAAQAMLELRPRWDTVDALVDLIDTRLRPAGYRLVGAFDGVGDAAVAAVGFRENWATAWGHTVYVDDLSTLPEARGRGYADMLLRWVEDEARRLGCEGLHLDSGVGADRAAAHRLYMRHHLRISAHHFQVEL</sequence>
<proteinExistence type="predicted"/>
<evidence type="ECO:0000313" key="3">
    <source>
        <dbReference type="Proteomes" id="UP000503540"/>
    </source>
</evidence>
<keyword evidence="3" id="KW-1185">Reference proteome</keyword>
<dbReference type="Pfam" id="PF00583">
    <property type="entry name" value="Acetyltransf_1"/>
    <property type="match status" value="1"/>
</dbReference>
<dbReference type="GO" id="GO:0016747">
    <property type="term" value="F:acyltransferase activity, transferring groups other than amino-acyl groups"/>
    <property type="evidence" value="ECO:0007669"/>
    <property type="project" value="InterPro"/>
</dbReference>
<dbReference type="AlphaFoldDB" id="A0A6G9Y8P7"/>